<feature type="domain" description="Yippee" evidence="5">
    <location>
        <begin position="13"/>
        <end position="99"/>
    </location>
</feature>
<evidence type="ECO:0000256" key="1">
    <source>
        <dbReference type="ARBA" id="ARBA00005613"/>
    </source>
</evidence>
<evidence type="ECO:0000313" key="7">
    <source>
        <dbReference type="Proteomes" id="UP000274822"/>
    </source>
</evidence>
<dbReference type="PANTHER" id="PTHR13848">
    <property type="entry name" value="PROTEIN YIPPEE-LIKE CG15309-RELATED"/>
    <property type="match status" value="1"/>
</dbReference>
<dbReference type="InterPro" id="IPR034751">
    <property type="entry name" value="Yippee"/>
</dbReference>
<sequence length="99" mass="11502">MGLQYRIYLDGNRVFGCRDCRTHLSTDDHIMSREFQGKTGRAYLFKNVWLIPPIQLLYSVNVTEGPPENREMRTGRHTVVDIHCCHCAKVVGWKYVSLC</sequence>
<dbReference type="EMBL" id="RBNJ01004908">
    <property type="protein sequence ID" value="RUS29635.1"/>
    <property type="molecule type" value="Genomic_DNA"/>
</dbReference>
<gene>
    <name evidence="6" type="ORF">BC938DRAFT_480426</name>
</gene>
<evidence type="ECO:0000256" key="4">
    <source>
        <dbReference type="RuleBase" id="RU110713"/>
    </source>
</evidence>
<dbReference type="Pfam" id="PF03226">
    <property type="entry name" value="Yippee-Mis18"/>
    <property type="match status" value="1"/>
</dbReference>
<protein>
    <recommendedName>
        <fullName evidence="4">Protein yippee-like</fullName>
    </recommendedName>
</protein>
<proteinExistence type="inferred from homology"/>
<dbReference type="Proteomes" id="UP000274822">
    <property type="component" value="Unassembled WGS sequence"/>
</dbReference>
<comment type="similarity">
    <text evidence="1 4">Belongs to the yippee family.</text>
</comment>
<accession>A0A433QIK9</accession>
<evidence type="ECO:0000259" key="5">
    <source>
        <dbReference type="PROSITE" id="PS51792"/>
    </source>
</evidence>
<comment type="caution">
    <text evidence="6">The sequence shown here is derived from an EMBL/GenBank/DDBJ whole genome shotgun (WGS) entry which is preliminary data.</text>
</comment>
<name>A0A433QIK9_9FUNG</name>
<organism evidence="6 7">
    <name type="scientific">Jimgerdemannia flammicorona</name>
    <dbReference type="NCBI Taxonomy" id="994334"/>
    <lineage>
        <taxon>Eukaryota</taxon>
        <taxon>Fungi</taxon>
        <taxon>Fungi incertae sedis</taxon>
        <taxon>Mucoromycota</taxon>
        <taxon>Mucoromycotina</taxon>
        <taxon>Endogonomycetes</taxon>
        <taxon>Endogonales</taxon>
        <taxon>Endogonaceae</taxon>
        <taxon>Jimgerdemannia</taxon>
    </lineage>
</organism>
<dbReference type="PROSITE" id="PS51792">
    <property type="entry name" value="YIPPEE"/>
    <property type="match status" value="1"/>
</dbReference>
<evidence type="ECO:0000256" key="2">
    <source>
        <dbReference type="ARBA" id="ARBA00022723"/>
    </source>
</evidence>
<dbReference type="InterPro" id="IPR039058">
    <property type="entry name" value="Yippee_fam"/>
</dbReference>
<evidence type="ECO:0000256" key="3">
    <source>
        <dbReference type="ARBA" id="ARBA00022833"/>
    </source>
</evidence>
<keyword evidence="3" id="KW-0862">Zinc</keyword>
<dbReference type="AlphaFoldDB" id="A0A433QIK9"/>
<dbReference type="GO" id="GO:0046872">
    <property type="term" value="F:metal ion binding"/>
    <property type="evidence" value="ECO:0007669"/>
    <property type="project" value="UniProtKB-KW"/>
</dbReference>
<evidence type="ECO:0000313" key="6">
    <source>
        <dbReference type="EMBL" id="RUS29635.1"/>
    </source>
</evidence>
<keyword evidence="7" id="KW-1185">Reference proteome</keyword>
<reference evidence="6 7" key="1">
    <citation type="journal article" date="2018" name="New Phytol.">
        <title>Phylogenomics of Endogonaceae and evolution of mycorrhizas within Mucoromycota.</title>
        <authorList>
            <person name="Chang Y."/>
            <person name="Desiro A."/>
            <person name="Na H."/>
            <person name="Sandor L."/>
            <person name="Lipzen A."/>
            <person name="Clum A."/>
            <person name="Barry K."/>
            <person name="Grigoriev I.V."/>
            <person name="Martin F.M."/>
            <person name="Stajich J.E."/>
            <person name="Smith M.E."/>
            <person name="Bonito G."/>
            <person name="Spatafora J.W."/>
        </authorList>
    </citation>
    <scope>NUCLEOTIDE SEQUENCE [LARGE SCALE GENOMIC DNA]</scope>
    <source>
        <strain evidence="6 7">AD002</strain>
    </source>
</reference>
<keyword evidence="2" id="KW-0479">Metal-binding</keyword>
<dbReference type="InterPro" id="IPR004910">
    <property type="entry name" value="Yippee/Mis18/Cereblon"/>
</dbReference>